<dbReference type="GO" id="GO:0003950">
    <property type="term" value="F:NAD+ poly-ADP-ribosyltransferase activity"/>
    <property type="evidence" value="ECO:0007669"/>
    <property type="project" value="UniProtKB-EC"/>
</dbReference>
<reference evidence="7 8" key="1">
    <citation type="submission" date="2019-08" db="EMBL/GenBank/DDBJ databases">
        <authorList>
            <person name="Kuhnert P."/>
        </authorList>
    </citation>
    <scope>NUCLEOTIDE SEQUENCE [LARGE SCALE GENOMIC DNA]</scope>
    <source>
        <strain evidence="7 8">B36.5</strain>
    </source>
</reference>
<dbReference type="PANTHER" id="PTHR10459">
    <property type="entry name" value="DNA LIGASE"/>
    <property type="match status" value="1"/>
</dbReference>
<evidence type="ECO:0000256" key="4">
    <source>
        <dbReference type="ARBA" id="ARBA00023027"/>
    </source>
</evidence>
<dbReference type="InterPro" id="IPR012317">
    <property type="entry name" value="Poly(ADP-ribose)pol_cat_dom"/>
</dbReference>
<accession>A0AAE6IXN6</accession>
<dbReference type="GO" id="GO:0070212">
    <property type="term" value="P:protein poly-ADP-ribosylation"/>
    <property type="evidence" value="ECO:0007669"/>
    <property type="project" value="TreeGrafter"/>
</dbReference>
<dbReference type="GO" id="GO:1990404">
    <property type="term" value="F:NAD+-protein mono-ADP-ribosyltransferase activity"/>
    <property type="evidence" value="ECO:0007669"/>
    <property type="project" value="TreeGrafter"/>
</dbReference>
<evidence type="ECO:0000313" key="7">
    <source>
        <dbReference type="EMBL" id="QEJ99477.1"/>
    </source>
</evidence>
<evidence type="ECO:0000256" key="5">
    <source>
        <dbReference type="ARBA" id="ARBA00033987"/>
    </source>
</evidence>
<dbReference type="AlphaFoldDB" id="A0AAE6IXN6"/>
<keyword evidence="4" id="KW-0520">NAD</keyword>
<dbReference type="RefSeq" id="WP_148879369.1">
    <property type="nucleotide sequence ID" value="NZ_CP042813.1"/>
</dbReference>
<dbReference type="Proteomes" id="UP000323594">
    <property type="component" value="Chromosome"/>
</dbReference>
<dbReference type="SUPFAM" id="SSF56399">
    <property type="entry name" value="ADP-ribosylation"/>
    <property type="match status" value="1"/>
</dbReference>
<protein>
    <recommendedName>
        <fullName evidence="1">NAD(+) ADP-ribosyltransferase</fullName>
        <ecNumber evidence="1">2.4.2.30</ecNumber>
    </recommendedName>
</protein>
<organism evidence="7 8">
    <name type="scientific">Treponema phagedenis</name>
    <dbReference type="NCBI Taxonomy" id="162"/>
    <lineage>
        <taxon>Bacteria</taxon>
        <taxon>Pseudomonadati</taxon>
        <taxon>Spirochaetota</taxon>
        <taxon>Spirochaetia</taxon>
        <taxon>Spirochaetales</taxon>
        <taxon>Treponemataceae</taxon>
        <taxon>Treponema</taxon>
    </lineage>
</organism>
<keyword evidence="2" id="KW-0328">Glycosyltransferase</keyword>
<evidence type="ECO:0000259" key="6">
    <source>
        <dbReference type="PROSITE" id="PS51059"/>
    </source>
</evidence>
<keyword evidence="3" id="KW-0808">Transferase</keyword>
<dbReference type="EC" id="2.4.2.30" evidence="1"/>
<dbReference type="PROSITE" id="PS51059">
    <property type="entry name" value="PARP_CATALYTIC"/>
    <property type="match status" value="1"/>
</dbReference>
<dbReference type="EMBL" id="CP042817">
    <property type="protein sequence ID" value="QEJ99477.1"/>
    <property type="molecule type" value="Genomic_DNA"/>
</dbReference>
<evidence type="ECO:0000256" key="2">
    <source>
        <dbReference type="ARBA" id="ARBA00022676"/>
    </source>
</evidence>
<evidence type="ECO:0000313" key="8">
    <source>
        <dbReference type="Proteomes" id="UP000323594"/>
    </source>
</evidence>
<dbReference type="Pfam" id="PF00644">
    <property type="entry name" value="PARP"/>
    <property type="match status" value="1"/>
</dbReference>
<dbReference type="Gene3D" id="3.90.228.10">
    <property type="match status" value="1"/>
</dbReference>
<dbReference type="InterPro" id="IPR050800">
    <property type="entry name" value="ARTD/PARP"/>
</dbReference>
<evidence type="ECO:0000256" key="1">
    <source>
        <dbReference type="ARBA" id="ARBA00012020"/>
    </source>
</evidence>
<dbReference type="SUPFAM" id="SSF47587">
    <property type="entry name" value="Domain of poly(ADP-ribose) polymerase"/>
    <property type="match status" value="1"/>
</dbReference>
<sequence length="333" mass="37862">MKSKLDKGYVEVKKSTLPITKPTDIKITNSEVKSLVKFLLKSAKTHIEASYKVEAGAVSQGQIVKAQNLIDETYALLRSGNHTQSSLNTLLRELYTVIPRRMSDTRKYFLQETYQEAFVTELLQAEQNLLDTLTSQTKRKPAKITLDTLGLEIEVASQADRDLIAKKTDFKVGSNRIFKVTNKETEKLFKKGRKTKLLYHGTRNCNWMAVLQQGLKIRPKGVQTTGSMFGDAIYFANKARKSIGYTSLKGSYWAGGSEAVGYLAIFEVNTGKEWNILKNQQHQNWMMRIDQNRVKQEGFDTVFAKGGADLRNDEYVVYDASRCTIRYLIEIKK</sequence>
<evidence type="ECO:0000256" key="3">
    <source>
        <dbReference type="ARBA" id="ARBA00022679"/>
    </source>
</evidence>
<dbReference type="PANTHER" id="PTHR10459:SF60">
    <property type="entry name" value="POLY [ADP-RIBOSE] POLYMERASE 2"/>
    <property type="match status" value="1"/>
</dbReference>
<dbReference type="GO" id="GO:0006302">
    <property type="term" value="P:double-strand break repair"/>
    <property type="evidence" value="ECO:0007669"/>
    <property type="project" value="TreeGrafter"/>
</dbReference>
<comment type="catalytic activity">
    <reaction evidence="5">
        <text>NAD(+) + (ADP-D-ribosyl)n-acceptor = nicotinamide + (ADP-D-ribosyl)n+1-acceptor + H(+).</text>
        <dbReference type="EC" id="2.4.2.30"/>
    </reaction>
</comment>
<name>A0AAE6IXN6_TREPH</name>
<feature type="domain" description="PARP catalytic" evidence="6">
    <location>
        <begin position="140"/>
        <end position="333"/>
    </location>
</feature>
<gene>
    <name evidence="7" type="ORF">FUT82_16740</name>
</gene>
<proteinExistence type="predicted"/>
<dbReference type="InterPro" id="IPR036616">
    <property type="entry name" value="Poly(ADP-ribose)pol_reg_dom_sf"/>
</dbReference>